<dbReference type="EMBL" id="QGMY01000002">
    <property type="protein sequence ID" value="PWR74250.1"/>
    <property type="molecule type" value="Genomic_DNA"/>
</dbReference>
<evidence type="ECO:0000256" key="2">
    <source>
        <dbReference type="ARBA" id="ARBA00011738"/>
    </source>
</evidence>
<keyword evidence="9" id="KW-1185">Reference proteome</keyword>
<keyword evidence="3" id="KW-0436">Ligase</keyword>
<comment type="caution">
    <text evidence="8">The sequence shown here is derived from an EMBL/GenBank/DDBJ whole genome shotgun (WGS) entry which is preliminary data.</text>
</comment>
<dbReference type="AlphaFoldDB" id="A0A2V2N6L1"/>
<evidence type="ECO:0000256" key="5">
    <source>
        <dbReference type="ARBA" id="ARBA00022756"/>
    </source>
</evidence>
<evidence type="ECO:0000256" key="6">
    <source>
        <dbReference type="ARBA" id="ARBA00022840"/>
    </source>
</evidence>
<dbReference type="InterPro" id="IPR005499">
    <property type="entry name" value="BioW"/>
</dbReference>
<keyword evidence="6" id="KW-0067">ATP-binding</keyword>
<organism evidence="8 9">
    <name type="scientific">Methanospirillum lacunae</name>
    <dbReference type="NCBI Taxonomy" id="668570"/>
    <lineage>
        <taxon>Archaea</taxon>
        <taxon>Methanobacteriati</taxon>
        <taxon>Methanobacteriota</taxon>
        <taxon>Stenosarchaea group</taxon>
        <taxon>Methanomicrobia</taxon>
        <taxon>Methanomicrobiales</taxon>
        <taxon>Methanospirillaceae</taxon>
        <taxon>Methanospirillum</taxon>
    </lineage>
</organism>
<keyword evidence="4" id="KW-0547">Nucleotide-binding</keyword>
<evidence type="ECO:0000256" key="1">
    <source>
        <dbReference type="ARBA" id="ARBA00001946"/>
    </source>
</evidence>
<comment type="cofactor">
    <cofactor evidence="1">
        <name>Mg(2+)</name>
        <dbReference type="ChEBI" id="CHEBI:18420"/>
    </cofactor>
</comment>
<dbReference type="GO" id="GO:0009102">
    <property type="term" value="P:biotin biosynthetic process"/>
    <property type="evidence" value="ECO:0007669"/>
    <property type="project" value="UniProtKB-KW"/>
</dbReference>
<evidence type="ECO:0000313" key="8">
    <source>
        <dbReference type="EMBL" id="PWR74250.1"/>
    </source>
</evidence>
<name>A0A2V2N6L1_9EURY</name>
<dbReference type="GO" id="GO:0042410">
    <property type="term" value="F:6-carboxyhexanoate-CoA ligase activity"/>
    <property type="evidence" value="ECO:0007669"/>
    <property type="project" value="InterPro"/>
</dbReference>
<sequence>MAGVFQKTSVCLMIWDTPCNMTGYFSIKMRASRILNPDEPDMQPIQEHVSGAERIILKEEIDEISTALIHRAQNHDNGVPDFINLKIQGINPETITYVPSLPVYLVQVSDHIEAQKVCKTLLEIAGISPHSIDHACEFLENGDTHGRGLAGALVMDSSSAAIRNPDDKGIRATTMDFTPSAHHKIQEILTLYELSHTRLKEALVLATKVAYAPCARAELCYSDNPDYHIGYISITGKGYFRIPYLKSLSAKGGRVFFVDTVDFSWESYSRYIRSTPVLIDRISPFNRNFSLDQIV</sequence>
<keyword evidence="5" id="KW-0093">Biotin biosynthesis</keyword>
<protein>
    <recommendedName>
        <fullName evidence="10">6-carboxyhexanoate--CoA ligase</fullName>
    </recommendedName>
</protein>
<proteinExistence type="predicted"/>
<evidence type="ECO:0000313" key="9">
    <source>
        <dbReference type="Proteomes" id="UP000245657"/>
    </source>
</evidence>
<reference evidence="8 9" key="1">
    <citation type="submission" date="2018-05" db="EMBL/GenBank/DDBJ databases">
        <title>Draft genome of Methanospirillum lacunae Ki8-1.</title>
        <authorList>
            <person name="Dueholm M.S."/>
            <person name="Nielsen P.H."/>
            <person name="Bakmann L.F."/>
            <person name="Otzen D.E."/>
        </authorList>
    </citation>
    <scope>NUCLEOTIDE SEQUENCE [LARGE SCALE GENOMIC DNA]</scope>
    <source>
        <strain evidence="8 9">Ki8-1</strain>
    </source>
</reference>
<keyword evidence="7" id="KW-0460">Magnesium</keyword>
<evidence type="ECO:0000256" key="3">
    <source>
        <dbReference type="ARBA" id="ARBA00022598"/>
    </source>
</evidence>
<comment type="subunit">
    <text evidence="2">Homodimer.</text>
</comment>
<gene>
    <name evidence="8" type="ORF">DK846_03625</name>
</gene>
<dbReference type="Pfam" id="PF03744">
    <property type="entry name" value="BioW"/>
    <property type="match status" value="1"/>
</dbReference>
<dbReference type="GO" id="GO:0005524">
    <property type="term" value="F:ATP binding"/>
    <property type="evidence" value="ECO:0007669"/>
    <property type="project" value="UniProtKB-KW"/>
</dbReference>
<accession>A0A2V2N6L1</accession>
<evidence type="ECO:0008006" key="10">
    <source>
        <dbReference type="Google" id="ProtNLM"/>
    </source>
</evidence>
<evidence type="ECO:0000256" key="7">
    <source>
        <dbReference type="ARBA" id="ARBA00022842"/>
    </source>
</evidence>
<evidence type="ECO:0000256" key="4">
    <source>
        <dbReference type="ARBA" id="ARBA00022741"/>
    </source>
</evidence>
<dbReference type="Proteomes" id="UP000245657">
    <property type="component" value="Unassembled WGS sequence"/>
</dbReference>